<name>A0AAV0LW21_9ROSI</name>
<dbReference type="Pfam" id="PF00685">
    <property type="entry name" value="Sulfotransfer_1"/>
    <property type="match status" value="1"/>
</dbReference>
<sequence>MATVTGSQAAVDPSVTGELLRSTTSKVEPESQAAANGGCGGDQFPPAKNPIMSPMKWPIVVASAAVKTSAEEESHQEAECGGDKPGGIAVGHSWGGLASEHDDDRSLAAVVGQESRRAGPTTGPPNVARGSELRPASVSKDRRIQLVLRPRMGVVTVALLFGARPAKQGNCEVATGTSKVGGVGKAADGKIPRRRSESSEAEDVTIPTPCTCANDDALSRRRMDCIKRVEWYANYMKEQGRNMRGSVGEALGLHENHINMEKSLGHTFIRGFGGGLHGRNGLEEGNWWIPLRGELHMTWGSEPTMENQQQLPTELYWGTPHEVCQIEGFWYMAGFMEAMAAFRSEFEPRKDDILLTSFTKTGTTWLKALCYNILDEDENDILAKENPHDVVPTLDSTFLQDRVQHLLLNSPTGRSRLLHTHLPCSYLPEKVRSSPGYCKLVYVARNPKDTLVSLWHFLNKNLKADPFPLERAVETFCRGVMPFGPFYEHVVGYWEESKKQPDEVLFLKYEDLCRNPREQVRMLSMFLGREANIDVEKVLWRSSLNRLKELKVNKDDDIKEGQHVHHSAFFRTGTVGDWKNYLTPDMVQRIDKLTQVKLQGTGLSFDDQ</sequence>
<evidence type="ECO:0000313" key="6">
    <source>
        <dbReference type="Proteomes" id="UP001154282"/>
    </source>
</evidence>
<evidence type="ECO:0000313" key="5">
    <source>
        <dbReference type="EMBL" id="CAI0437804.1"/>
    </source>
</evidence>
<dbReference type="EMBL" id="CAMGYJ010000006">
    <property type="protein sequence ID" value="CAI0437804.1"/>
    <property type="molecule type" value="Genomic_DNA"/>
</dbReference>
<keyword evidence="2" id="KW-0808">Transferase</keyword>
<evidence type="ECO:0000256" key="1">
    <source>
        <dbReference type="ARBA" id="ARBA00005771"/>
    </source>
</evidence>
<comment type="similarity">
    <text evidence="1">Belongs to the sulfotransferase 1 family.</text>
</comment>
<evidence type="ECO:0000256" key="3">
    <source>
        <dbReference type="SAM" id="MobiDB-lite"/>
    </source>
</evidence>
<proteinExistence type="inferred from homology"/>
<protein>
    <recommendedName>
        <fullName evidence="4">Sulfotransferase domain-containing protein</fullName>
    </recommendedName>
</protein>
<dbReference type="PANTHER" id="PTHR11783">
    <property type="entry name" value="SULFOTRANSFERASE SULT"/>
    <property type="match status" value="1"/>
</dbReference>
<evidence type="ECO:0000259" key="4">
    <source>
        <dbReference type="Pfam" id="PF00685"/>
    </source>
</evidence>
<dbReference type="Gene3D" id="3.40.50.300">
    <property type="entry name" value="P-loop containing nucleotide triphosphate hydrolases"/>
    <property type="match status" value="1"/>
</dbReference>
<gene>
    <name evidence="5" type="ORF">LITE_LOCUS25584</name>
</gene>
<comment type="caution">
    <text evidence="5">The sequence shown here is derived from an EMBL/GenBank/DDBJ whole genome shotgun (WGS) entry which is preliminary data.</text>
</comment>
<accession>A0AAV0LW21</accession>
<dbReference type="InterPro" id="IPR000863">
    <property type="entry name" value="Sulfotransferase_dom"/>
</dbReference>
<feature type="domain" description="Sulfotransferase" evidence="4">
    <location>
        <begin position="350"/>
        <end position="602"/>
    </location>
</feature>
<dbReference type="GO" id="GO:0008146">
    <property type="term" value="F:sulfotransferase activity"/>
    <property type="evidence" value="ECO:0007669"/>
    <property type="project" value="InterPro"/>
</dbReference>
<feature type="region of interest" description="Disordered" evidence="3">
    <location>
        <begin position="1"/>
        <end position="49"/>
    </location>
</feature>
<reference evidence="5" key="1">
    <citation type="submission" date="2022-08" db="EMBL/GenBank/DDBJ databases">
        <authorList>
            <person name="Gutierrez-Valencia J."/>
        </authorList>
    </citation>
    <scope>NUCLEOTIDE SEQUENCE</scope>
</reference>
<dbReference type="SUPFAM" id="SSF52540">
    <property type="entry name" value="P-loop containing nucleoside triphosphate hydrolases"/>
    <property type="match status" value="1"/>
</dbReference>
<feature type="region of interest" description="Disordered" evidence="3">
    <location>
        <begin position="68"/>
        <end position="88"/>
    </location>
</feature>
<feature type="region of interest" description="Disordered" evidence="3">
    <location>
        <begin position="111"/>
        <end position="138"/>
    </location>
</feature>
<feature type="compositionally biased region" description="Basic and acidic residues" evidence="3">
    <location>
        <begin position="69"/>
        <end position="82"/>
    </location>
</feature>
<keyword evidence="6" id="KW-1185">Reference proteome</keyword>
<dbReference type="InterPro" id="IPR027417">
    <property type="entry name" value="P-loop_NTPase"/>
</dbReference>
<feature type="compositionally biased region" description="Basic and acidic residues" evidence="3">
    <location>
        <begin position="187"/>
        <end position="198"/>
    </location>
</feature>
<organism evidence="5 6">
    <name type="scientific">Linum tenue</name>
    <dbReference type="NCBI Taxonomy" id="586396"/>
    <lineage>
        <taxon>Eukaryota</taxon>
        <taxon>Viridiplantae</taxon>
        <taxon>Streptophyta</taxon>
        <taxon>Embryophyta</taxon>
        <taxon>Tracheophyta</taxon>
        <taxon>Spermatophyta</taxon>
        <taxon>Magnoliopsida</taxon>
        <taxon>eudicotyledons</taxon>
        <taxon>Gunneridae</taxon>
        <taxon>Pentapetalae</taxon>
        <taxon>rosids</taxon>
        <taxon>fabids</taxon>
        <taxon>Malpighiales</taxon>
        <taxon>Linaceae</taxon>
        <taxon>Linum</taxon>
    </lineage>
</organism>
<dbReference type="Proteomes" id="UP001154282">
    <property type="component" value="Unassembled WGS sequence"/>
</dbReference>
<evidence type="ECO:0000256" key="2">
    <source>
        <dbReference type="ARBA" id="ARBA00022679"/>
    </source>
</evidence>
<feature type="region of interest" description="Disordered" evidence="3">
    <location>
        <begin position="181"/>
        <end position="202"/>
    </location>
</feature>
<dbReference type="AlphaFoldDB" id="A0AAV0LW21"/>